<dbReference type="Proteomes" id="UP000244893">
    <property type="component" value="Unassembled WGS sequence"/>
</dbReference>
<name>A0A2V1HU66_9MICO</name>
<dbReference type="OrthoDB" id="833207at2"/>
<proteinExistence type="predicted"/>
<evidence type="ECO:0000313" key="2">
    <source>
        <dbReference type="Proteomes" id="UP000244893"/>
    </source>
</evidence>
<accession>A0A2V1HU66</accession>
<organism evidence="1 2">
    <name type="scientific">Amnibacterium flavum</name>
    <dbReference type="NCBI Taxonomy" id="2173173"/>
    <lineage>
        <taxon>Bacteria</taxon>
        <taxon>Bacillati</taxon>
        <taxon>Actinomycetota</taxon>
        <taxon>Actinomycetes</taxon>
        <taxon>Micrococcales</taxon>
        <taxon>Microbacteriaceae</taxon>
        <taxon>Amnibacterium</taxon>
    </lineage>
</organism>
<evidence type="ECO:0000313" key="1">
    <source>
        <dbReference type="EMBL" id="PVZ96155.1"/>
    </source>
</evidence>
<keyword evidence="2" id="KW-1185">Reference proteome</keyword>
<comment type="caution">
    <text evidence="1">The sequence shown here is derived from an EMBL/GenBank/DDBJ whole genome shotgun (WGS) entry which is preliminary data.</text>
</comment>
<dbReference type="Pfam" id="PF13450">
    <property type="entry name" value="NAD_binding_8"/>
    <property type="match status" value="1"/>
</dbReference>
<dbReference type="PRINTS" id="PR00411">
    <property type="entry name" value="PNDRDTASEI"/>
</dbReference>
<sequence length="489" mass="50779">MSTLDAIVVGSGPNGLAAAVTLARAGLSVTVLERAETIGGGARTAELTLPGFRHDICSAVHPMAFASPFFSEFRLRERMEFVTPEISYAHPLDGGRAALAHRDIALTAEGLGRDGRAWQQMFGPLVADGRALAEVTGSALLRAVGHPVATLRLGLRALEQGGPLWNLRWSGDAAPALLSGVMAHAVQPMPTLGSAAAGLALATHAHAAGWPIPIGGSQSIIDTLAADLRAHGGTIETGIDVTDIRALPASRLVLFDTSAAGMARIAGDRLPDAYRARLRRFRFGNAAAKVDFALSAPVPWTNPDLVRSGTLHIGGTRPEVARGERDVATGRIPRSPYVLASQPTTFDPSRAPAGRHVLWTYTHVPAGSTVDPTEAITRQIERFAPGFRDVILASASSSAEGLEVYNPNYVGGDIASGAGSFAQLLARPVLSPTPWRTPAKGVYLASASASPGPGVHGMAGWNAAVTALRDEFGVAAPPSLAPDGAQHVA</sequence>
<dbReference type="InterPro" id="IPR036188">
    <property type="entry name" value="FAD/NAD-bd_sf"/>
</dbReference>
<dbReference type="RefSeq" id="WP_116755889.1">
    <property type="nucleotide sequence ID" value="NZ_JBHUEX010000001.1"/>
</dbReference>
<dbReference type="SUPFAM" id="SSF51905">
    <property type="entry name" value="FAD/NAD(P)-binding domain"/>
    <property type="match status" value="1"/>
</dbReference>
<dbReference type="PANTHER" id="PTHR10668">
    <property type="entry name" value="PHYTOENE DEHYDROGENASE"/>
    <property type="match status" value="1"/>
</dbReference>
<reference evidence="1 2" key="1">
    <citation type="submission" date="2018-05" db="EMBL/GenBank/DDBJ databases">
        <title>Amnibacterium sp. M8JJ-5, whole genome shotgun sequence.</title>
        <authorList>
            <person name="Tuo L."/>
        </authorList>
    </citation>
    <scope>NUCLEOTIDE SEQUENCE [LARGE SCALE GENOMIC DNA]</scope>
    <source>
        <strain evidence="1 2">M8JJ-5</strain>
    </source>
</reference>
<gene>
    <name evidence="1" type="ORF">DDQ50_06920</name>
</gene>
<dbReference type="EMBL" id="QEOP01000001">
    <property type="protein sequence ID" value="PVZ96155.1"/>
    <property type="molecule type" value="Genomic_DNA"/>
</dbReference>
<protein>
    <submittedName>
        <fullName evidence="1">Dehydrogenase</fullName>
    </submittedName>
</protein>
<dbReference type="AlphaFoldDB" id="A0A2V1HU66"/>
<dbReference type="Gene3D" id="3.90.660.50">
    <property type="match status" value="1"/>
</dbReference>
<dbReference type="Gene3D" id="3.50.50.60">
    <property type="entry name" value="FAD/NAD(P)-binding domain"/>
    <property type="match status" value="2"/>
</dbReference>
<dbReference type="PANTHER" id="PTHR10668:SF105">
    <property type="entry name" value="DEHYDROGENASE-RELATED"/>
    <property type="match status" value="1"/>
</dbReference>